<evidence type="ECO:0000313" key="3">
    <source>
        <dbReference type="Proteomes" id="UP000248146"/>
    </source>
</evidence>
<name>A0A2V4KJ06_AQUAC</name>
<feature type="transmembrane region" description="Helical" evidence="1">
    <location>
        <begin position="58"/>
        <end position="82"/>
    </location>
</feature>
<keyword evidence="1" id="KW-0812">Transmembrane</keyword>
<dbReference type="AlphaFoldDB" id="A0A2V4KJ06"/>
<gene>
    <name evidence="2" type="ORF">DMO17_18650</name>
</gene>
<keyword evidence="1" id="KW-0472">Membrane</keyword>
<dbReference type="Proteomes" id="UP000248146">
    <property type="component" value="Unassembled WGS sequence"/>
</dbReference>
<evidence type="ECO:0000313" key="2">
    <source>
        <dbReference type="EMBL" id="PYC20218.1"/>
    </source>
</evidence>
<evidence type="ECO:0008006" key="4">
    <source>
        <dbReference type="Google" id="ProtNLM"/>
    </source>
</evidence>
<sequence>MSSTVSFQRVQRYSIWFSRISLLFGILILLQNVVFWITPGSLQRGAAMLLPDGTPHEVNAAVITVGFFLNALVMGLLLWACWQAHRLFQAFANGQVLVSATGVRLFRIGFAFALVLPGQVTSTAVITLLLTWGNPEAQRLVDVSVDAAHLSMAVAGALMMAVGWAMGEAARIAEDNAQII</sequence>
<feature type="transmembrane region" description="Helical" evidence="1">
    <location>
        <begin position="20"/>
        <end position="38"/>
    </location>
</feature>
<evidence type="ECO:0000256" key="1">
    <source>
        <dbReference type="SAM" id="Phobius"/>
    </source>
</evidence>
<dbReference type="EMBL" id="QJRX01000011">
    <property type="protein sequence ID" value="PYC20218.1"/>
    <property type="molecule type" value="Genomic_DNA"/>
</dbReference>
<proteinExistence type="predicted"/>
<organism evidence="2 3">
    <name type="scientific">Aquipseudomonas alcaligenes</name>
    <name type="common">Pseudomonas alcaligenes</name>
    <dbReference type="NCBI Taxonomy" id="43263"/>
    <lineage>
        <taxon>Bacteria</taxon>
        <taxon>Pseudomonadati</taxon>
        <taxon>Pseudomonadota</taxon>
        <taxon>Gammaproteobacteria</taxon>
        <taxon>Pseudomonadales</taxon>
        <taxon>Pseudomonadaceae</taxon>
        <taxon>Aquipseudomonas</taxon>
    </lineage>
</organism>
<feature type="transmembrane region" description="Helical" evidence="1">
    <location>
        <begin position="108"/>
        <end position="132"/>
    </location>
</feature>
<feature type="transmembrane region" description="Helical" evidence="1">
    <location>
        <begin position="147"/>
        <end position="166"/>
    </location>
</feature>
<dbReference type="RefSeq" id="WP_110683983.1">
    <property type="nucleotide sequence ID" value="NZ_QJRX01000011.1"/>
</dbReference>
<protein>
    <recommendedName>
        <fullName evidence="4">DUF2975 domain-containing protein</fullName>
    </recommendedName>
</protein>
<reference evidence="2 3" key="1">
    <citation type="submission" date="2018-06" db="EMBL/GenBank/DDBJ databases">
        <title>Pseudomonas diversity within urban Lake Michigan freshwaters.</title>
        <authorList>
            <person name="Batrich M."/>
            <person name="Hatzopoulos T."/>
            <person name="Putonti C."/>
        </authorList>
    </citation>
    <scope>NUCLEOTIDE SEQUENCE [LARGE SCALE GENOMIC DNA]</scope>
    <source>
        <strain evidence="2 3">MB-090714</strain>
    </source>
</reference>
<keyword evidence="1" id="KW-1133">Transmembrane helix</keyword>
<accession>A0A2V4KJ06</accession>
<comment type="caution">
    <text evidence="2">The sequence shown here is derived from an EMBL/GenBank/DDBJ whole genome shotgun (WGS) entry which is preliminary data.</text>
</comment>